<dbReference type="AlphaFoldDB" id="A0A1J1J6D0"/>
<evidence type="ECO:0000313" key="7">
    <source>
        <dbReference type="EMBL" id="CRL07959.1"/>
    </source>
</evidence>
<evidence type="ECO:0000256" key="4">
    <source>
        <dbReference type="RuleBase" id="RU004262"/>
    </source>
</evidence>
<dbReference type="InterPro" id="IPR000734">
    <property type="entry name" value="TAG_lipase"/>
</dbReference>
<dbReference type="GO" id="GO:0017171">
    <property type="term" value="F:serine hydrolase activity"/>
    <property type="evidence" value="ECO:0007669"/>
    <property type="project" value="TreeGrafter"/>
</dbReference>
<dbReference type="OrthoDB" id="199913at2759"/>
<dbReference type="GO" id="GO:0005615">
    <property type="term" value="C:extracellular space"/>
    <property type="evidence" value="ECO:0007669"/>
    <property type="project" value="TreeGrafter"/>
</dbReference>
<dbReference type="InterPro" id="IPR013818">
    <property type="entry name" value="Lipase"/>
</dbReference>
<feature type="signal peptide" evidence="5">
    <location>
        <begin position="1"/>
        <end position="21"/>
    </location>
</feature>
<organism evidence="7 8">
    <name type="scientific">Clunio marinus</name>
    <dbReference type="NCBI Taxonomy" id="568069"/>
    <lineage>
        <taxon>Eukaryota</taxon>
        <taxon>Metazoa</taxon>
        <taxon>Ecdysozoa</taxon>
        <taxon>Arthropoda</taxon>
        <taxon>Hexapoda</taxon>
        <taxon>Insecta</taxon>
        <taxon>Pterygota</taxon>
        <taxon>Neoptera</taxon>
        <taxon>Endopterygota</taxon>
        <taxon>Diptera</taxon>
        <taxon>Nematocera</taxon>
        <taxon>Chironomoidea</taxon>
        <taxon>Chironomidae</taxon>
        <taxon>Clunio</taxon>
    </lineage>
</organism>
<dbReference type="PANTHER" id="PTHR11610">
    <property type="entry name" value="LIPASE"/>
    <property type="match status" value="1"/>
</dbReference>
<protein>
    <submittedName>
        <fullName evidence="7">CLUMA_CG020953, isoform A</fullName>
    </submittedName>
</protein>
<dbReference type="PANTHER" id="PTHR11610:SF173">
    <property type="entry name" value="LIPASE DOMAIN-CONTAINING PROTEIN-RELATED"/>
    <property type="match status" value="1"/>
</dbReference>
<evidence type="ECO:0000256" key="1">
    <source>
        <dbReference type="ARBA" id="ARBA00004613"/>
    </source>
</evidence>
<evidence type="ECO:0000256" key="3">
    <source>
        <dbReference type="ARBA" id="ARBA00022525"/>
    </source>
</evidence>
<keyword evidence="8" id="KW-1185">Reference proteome</keyword>
<reference evidence="7 8" key="1">
    <citation type="submission" date="2015-04" db="EMBL/GenBank/DDBJ databases">
        <authorList>
            <person name="Syromyatnikov M.Y."/>
            <person name="Popov V.N."/>
        </authorList>
    </citation>
    <scope>NUCLEOTIDE SEQUENCE [LARGE SCALE GENOMIC DNA]</scope>
</reference>
<dbReference type="Pfam" id="PF00151">
    <property type="entry name" value="Lipase"/>
    <property type="match status" value="1"/>
</dbReference>
<dbReference type="Gene3D" id="3.40.50.1820">
    <property type="entry name" value="alpha/beta hydrolase"/>
    <property type="match status" value="1"/>
</dbReference>
<gene>
    <name evidence="7" type="primary">similar to Lipase member I</name>
    <name evidence="7" type="ORF">CLUMA_CG020953</name>
</gene>
<evidence type="ECO:0000256" key="5">
    <source>
        <dbReference type="SAM" id="SignalP"/>
    </source>
</evidence>
<keyword evidence="5" id="KW-0732">Signal</keyword>
<feature type="domain" description="Lipase" evidence="6">
    <location>
        <begin position="66"/>
        <end position="325"/>
    </location>
</feature>
<keyword evidence="3" id="KW-0964">Secreted</keyword>
<evidence type="ECO:0000259" key="6">
    <source>
        <dbReference type="Pfam" id="PF00151"/>
    </source>
</evidence>
<dbReference type="GO" id="GO:0016298">
    <property type="term" value="F:lipase activity"/>
    <property type="evidence" value="ECO:0007669"/>
    <property type="project" value="InterPro"/>
</dbReference>
<dbReference type="SUPFAM" id="SSF53474">
    <property type="entry name" value="alpha/beta-Hydrolases"/>
    <property type="match status" value="1"/>
</dbReference>
<feature type="chain" id="PRO_5012723883" evidence="5">
    <location>
        <begin position="22"/>
        <end position="370"/>
    </location>
</feature>
<sequence length="370" mass="41524">MKIPFVFAFLVVLHISFVCDARQSFFDWISFSPDGPAKVAENVRVVFTPDKNTVVFLPLKDLQFLPTHPRFNKQLPTVIYVHGWMESGTLDVSTLAIRGAYNDRGGHNVVCLDWSHYSKNVNYRTEVIPQMKVIAETMAEELRDMFNEGYPISLFHLVGHSLGGQMVGKISRHLKKITDGTMEVPRVYSLDPAGPGFENHNIDGFEPISKTDAKYVQIIHTCGGVAGMIHRVGHIDFFPNGGTHHPGCAVDAGSGVFGPVEYACDHYRSWHFYQASVRDEKVFPAIRCISYDDFLYNGTCYANDIVYMGFGADITATGKYYLQTRGNLFNLSAGMDGIRPLKYGVTRLNVPYNNYMPMSVPDEITEGEMF</sequence>
<comment type="subcellular location">
    <subcellularLocation>
        <location evidence="1">Secreted</location>
    </subcellularLocation>
</comment>
<evidence type="ECO:0000313" key="8">
    <source>
        <dbReference type="Proteomes" id="UP000183832"/>
    </source>
</evidence>
<dbReference type="Proteomes" id="UP000183832">
    <property type="component" value="Unassembled WGS sequence"/>
</dbReference>
<name>A0A1J1J6D0_9DIPT</name>
<comment type="similarity">
    <text evidence="2 4">Belongs to the AB hydrolase superfamily. Lipase family.</text>
</comment>
<dbReference type="PRINTS" id="PR00821">
    <property type="entry name" value="TAGLIPASE"/>
</dbReference>
<dbReference type="EMBL" id="CVRI01000074">
    <property type="protein sequence ID" value="CRL07959.1"/>
    <property type="molecule type" value="Genomic_DNA"/>
</dbReference>
<evidence type="ECO:0000256" key="2">
    <source>
        <dbReference type="ARBA" id="ARBA00010701"/>
    </source>
</evidence>
<proteinExistence type="inferred from homology"/>
<dbReference type="GO" id="GO:0016042">
    <property type="term" value="P:lipid catabolic process"/>
    <property type="evidence" value="ECO:0007669"/>
    <property type="project" value="TreeGrafter"/>
</dbReference>
<dbReference type="InterPro" id="IPR029058">
    <property type="entry name" value="AB_hydrolase_fold"/>
</dbReference>
<accession>A0A1J1J6D0</accession>